<dbReference type="Pfam" id="PF01370">
    <property type="entry name" value="Epimerase"/>
    <property type="match status" value="1"/>
</dbReference>
<dbReference type="PANTHER" id="PTHR12126">
    <property type="entry name" value="NADH-UBIQUINONE OXIDOREDUCTASE 39 KDA SUBUNIT-RELATED"/>
    <property type="match status" value="1"/>
</dbReference>
<accession>A0A382LZ75</accession>
<dbReference type="InterPro" id="IPR001509">
    <property type="entry name" value="Epimerase_deHydtase"/>
</dbReference>
<dbReference type="InterPro" id="IPR036291">
    <property type="entry name" value="NAD(P)-bd_dom_sf"/>
</dbReference>
<gene>
    <name evidence="2" type="ORF">METZ01_LOCUS293551</name>
</gene>
<dbReference type="PANTHER" id="PTHR12126:SF11">
    <property type="entry name" value="NADH DEHYDROGENASE [UBIQUINONE] 1 ALPHA SUBCOMPLEX SUBUNIT 9, MITOCHONDRIAL"/>
    <property type="match status" value="1"/>
</dbReference>
<protein>
    <recommendedName>
        <fullName evidence="1">NAD-dependent epimerase/dehydratase domain-containing protein</fullName>
    </recommendedName>
</protein>
<dbReference type="SUPFAM" id="SSF51735">
    <property type="entry name" value="NAD(P)-binding Rossmann-fold domains"/>
    <property type="match status" value="1"/>
</dbReference>
<reference evidence="2" key="1">
    <citation type="submission" date="2018-05" db="EMBL/GenBank/DDBJ databases">
        <authorList>
            <person name="Lanie J.A."/>
            <person name="Ng W.-L."/>
            <person name="Kazmierczak K.M."/>
            <person name="Andrzejewski T.M."/>
            <person name="Davidsen T.M."/>
            <person name="Wayne K.J."/>
            <person name="Tettelin H."/>
            <person name="Glass J.I."/>
            <person name="Rusch D."/>
            <person name="Podicherti R."/>
            <person name="Tsui H.-C.T."/>
            <person name="Winkler M.E."/>
        </authorList>
    </citation>
    <scope>NUCLEOTIDE SEQUENCE</scope>
</reference>
<dbReference type="Gene3D" id="3.40.50.720">
    <property type="entry name" value="NAD(P)-binding Rossmann-like Domain"/>
    <property type="match status" value="1"/>
</dbReference>
<evidence type="ECO:0000259" key="1">
    <source>
        <dbReference type="Pfam" id="PF01370"/>
    </source>
</evidence>
<name>A0A382LZ75_9ZZZZ</name>
<dbReference type="GO" id="GO:0044877">
    <property type="term" value="F:protein-containing complex binding"/>
    <property type="evidence" value="ECO:0007669"/>
    <property type="project" value="TreeGrafter"/>
</dbReference>
<sequence>MTQEKQIHTVTGAFGYSGKYIAQRLLAKGYTVHTLTNSTDRHNPFADKMPVHPLNFEHPEKLAESLQGVSVLYNTYWVRFNHKLFTHTDAVKNTLILFEAAKKAGVERIVHVSITNPAAEPDLEYFQGKAHLEKILVESGLSYAILRPAVLFGKEDILINNIAWALRRFPIFGVFGDGNYGIQPIYVDDLAKLAVEQGEIRENKIINAIGPESFTYRELVEEIGGIIENNRPVIAVPPVVGYLVALITGWFVGDVFLTWDEIKGLMAGTLAVDTPPAGSTKLTAWAKKHADTLGREYTSELARRKDRVQAYRSN</sequence>
<dbReference type="InterPro" id="IPR051207">
    <property type="entry name" value="ComplexI_NDUFA9_subunit"/>
</dbReference>
<proteinExistence type="predicted"/>
<feature type="domain" description="NAD-dependent epimerase/dehydratase" evidence="1">
    <location>
        <begin position="9"/>
        <end position="195"/>
    </location>
</feature>
<evidence type="ECO:0000313" key="2">
    <source>
        <dbReference type="EMBL" id="SVC40697.1"/>
    </source>
</evidence>
<dbReference type="EMBL" id="UINC01089525">
    <property type="protein sequence ID" value="SVC40697.1"/>
    <property type="molecule type" value="Genomic_DNA"/>
</dbReference>
<organism evidence="2">
    <name type="scientific">marine metagenome</name>
    <dbReference type="NCBI Taxonomy" id="408172"/>
    <lineage>
        <taxon>unclassified sequences</taxon>
        <taxon>metagenomes</taxon>
        <taxon>ecological metagenomes</taxon>
    </lineage>
</organism>
<dbReference type="AlphaFoldDB" id="A0A382LZ75"/>